<dbReference type="InterPro" id="IPR053153">
    <property type="entry name" value="APC_K+_Transporter"/>
</dbReference>
<evidence type="ECO:0000256" key="2">
    <source>
        <dbReference type="ARBA" id="ARBA00022692"/>
    </source>
</evidence>
<reference evidence="6 7" key="1">
    <citation type="submission" date="2015-06" db="EMBL/GenBank/DDBJ databases">
        <authorList>
            <person name="Hoefler B.C."/>
            <person name="Straight P.D."/>
        </authorList>
    </citation>
    <scope>NUCLEOTIDE SEQUENCE [LARGE SCALE GENOMIC DNA]</scope>
    <source>
        <strain evidence="6 7">NRRL 3427</strain>
    </source>
</reference>
<evidence type="ECO:0000313" key="6">
    <source>
        <dbReference type="EMBL" id="KOG34438.1"/>
    </source>
</evidence>
<dbReference type="InterPro" id="IPR002293">
    <property type="entry name" value="AA/rel_permease1"/>
</dbReference>
<evidence type="ECO:0000256" key="5">
    <source>
        <dbReference type="SAM" id="Phobius"/>
    </source>
</evidence>
<feature type="transmembrane region" description="Helical" evidence="5">
    <location>
        <begin position="50"/>
        <end position="70"/>
    </location>
</feature>
<evidence type="ECO:0000313" key="7">
    <source>
        <dbReference type="Proteomes" id="UP000037023"/>
    </source>
</evidence>
<evidence type="ECO:0000256" key="1">
    <source>
        <dbReference type="ARBA" id="ARBA00004141"/>
    </source>
</evidence>
<dbReference type="Proteomes" id="UP000037023">
    <property type="component" value="Unassembled WGS sequence"/>
</dbReference>
<name>A0A0L8L8A7_STRVR</name>
<dbReference type="Pfam" id="PF13520">
    <property type="entry name" value="AA_permease_2"/>
    <property type="match status" value="1"/>
</dbReference>
<evidence type="ECO:0000256" key="3">
    <source>
        <dbReference type="ARBA" id="ARBA00022989"/>
    </source>
</evidence>
<accession>A0A0L8L8A7</accession>
<keyword evidence="3 5" id="KW-1133">Transmembrane helix</keyword>
<evidence type="ECO:0000256" key="4">
    <source>
        <dbReference type="ARBA" id="ARBA00023136"/>
    </source>
</evidence>
<comment type="caution">
    <text evidence="6">The sequence shown here is derived from an EMBL/GenBank/DDBJ whole genome shotgun (WGS) entry which is preliminary data.</text>
</comment>
<keyword evidence="4 5" id="KW-0472">Membrane</keyword>
<dbReference type="AlphaFoldDB" id="A0A0L8L8A7"/>
<dbReference type="PANTHER" id="PTHR47704">
    <property type="entry name" value="POTASSIUM TRANSPORTER KIMA"/>
    <property type="match status" value="1"/>
</dbReference>
<feature type="transmembrane region" description="Helical" evidence="5">
    <location>
        <begin position="24"/>
        <end position="44"/>
    </location>
</feature>
<dbReference type="PATRIC" id="fig|1938.6.peg.1498"/>
<dbReference type="Gene3D" id="1.20.1740.10">
    <property type="entry name" value="Amino acid/polyamine transporter I"/>
    <property type="match status" value="1"/>
</dbReference>
<comment type="subcellular location">
    <subcellularLocation>
        <location evidence="1">Membrane</location>
        <topology evidence="1">Multi-pass membrane protein</topology>
    </subcellularLocation>
</comment>
<organism evidence="6 7">
    <name type="scientific">Streptomyces viridochromogenes</name>
    <dbReference type="NCBI Taxonomy" id="1938"/>
    <lineage>
        <taxon>Bacteria</taxon>
        <taxon>Bacillati</taxon>
        <taxon>Actinomycetota</taxon>
        <taxon>Actinomycetes</taxon>
        <taxon>Kitasatosporales</taxon>
        <taxon>Streptomycetaceae</taxon>
        <taxon>Streptomyces</taxon>
    </lineage>
</organism>
<protein>
    <recommendedName>
        <fullName evidence="8">Integral membrane protein</fullName>
    </recommendedName>
</protein>
<keyword evidence="2 5" id="KW-0812">Transmembrane</keyword>
<dbReference type="GO" id="GO:0016020">
    <property type="term" value="C:membrane"/>
    <property type="evidence" value="ECO:0007669"/>
    <property type="project" value="UniProtKB-SubCell"/>
</dbReference>
<dbReference type="PANTHER" id="PTHR47704:SF1">
    <property type="entry name" value="POTASSIUM TRANSPORTER KIMA"/>
    <property type="match status" value="1"/>
</dbReference>
<evidence type="ECO:0008006" key="8">
    <source>
        <dbReference type="Google" id="ProtNLM"/>
    </source>
</evidence>
<dbReference type="EMBL" id="LGUP01000040">
    <property type="protein sequence ID" value="KOG34438.1"/>
    <property type="molecule type" value="Genomic_DNA"/>
</dbReference>
<proteinExistence type="predicted"/>
<dbReference type="GO" id="GO:0022857">
    <property type="term" value="F:transmembrane transporter activity"/>
    <property type="evidence" value="ECO:0007669"/>
    <property type="project" value="InterPro"/>
</dbReference>
<gene>
    <name evidence="6" type="ORF">ADK34_06835</name>
</gene>
<feature type="transmembrane region" description="Helical" evidence="5">
    <location>
        <begin position="82"/>
        <end position="102"/>
    </location>
</feature>
<sequence>MARDNCVPHVFGLKADRQAHRHGVVWLAVVAALLVSAALLVFSGGDTDTLVPLFAIGLFVGFTIAQTGMVPHRRARRQWGTVLLNGLGALLTGVSAVVVTAAKSFPALVTDTNVRGK</sequence>